<accession>A0AAX4MYQ1</accession>
<sequence>MYNAPQAAYDAIYNALVEAGNDSPKDYLIDILFLMLPNHIRQTGLINGWDNKEVKDYIYNVAKGVADGNAY</sequence>
<proteinExistence type="predicted"/>
<organism evidence="1 2">
    <name type="scientific">Pseudomonas phage vB_PpuM-KoPa-4</name>
    <dbReference type="NCBI Taxonomy" id="3132618"/>
    <lineage>
        <taxon>Viruses</taxon>
        <taxon>Duplodnaviria</taxon>
        <taxon>Heunggongvirae</taxon>
        <taxon>Uroviricota</taxon>
        <taxon>Caudoviricetes</taxon>
        <taxon>Vandenendeviridae</taxon>
        <taxon>Gorskivirinae</taxon>
        <taxon>Tartuvirus</taxon>
        <taxon>Tartuvirus kopa4</taxon>
    </lineage>
</organism>
<dbReference type="EMBL" id="PP496414">
    <property type="protein sequence ID" value="WYV99204.1"/>
    <property type="molecule type" value="Genomic_DNA"/>
</dbReference>
<evidence type="ECO:0000313" key="2">
    <source>
        <dbReference type="Proteomes" id="UP001433872"/>
    </source>
</evidence>
<dbReference type="Proteomes" id="UP001433872">
    <property type="component" value="Segment"/>
</dbReference>
<keyword evidence="2" id="KW-1185">Reference proteome</keyword>
<evidence type="ECO:0000313" key="1">
    <source>
        <dbReference type="EMBL" id="WYV99204.1"/>
    </source>
</evidence>
<name>A0AAX4MYQ1_9CAUD</name>
<gene>
    <name evidence="1" type="ORF">KoPa4_00036</name>
</gene>
<reference evidence="1" key="1">
    <citation type="submission" date="2024-03" db="EMBL/GenBank/DDBJ databases">
        <title>Isolation and characterization of a phage collection against Pseudomonas putida.</title>
        <authorList>
            <person name="Brauer A."/>
            <person name="Rosendahl S."/>
            <person name="Kangsep A."/>
            <person name="Rikberg R."/>
            <person name="Lewanczyk A.C."/>
            <person name="Horak R."/>
            <person name="Tamman H."/>
        </authorList>
    </citation>
    <scope>NUCLEOTIDE SEQUENCE</scope>
</reference>
<protein>
    <submittedName>
        <fullName evidence="1">Uncharacterized protein</fullName>
    </submittedName>
</protein>